<dbReference type="Proteomes" id="UP000800200">
    <property type="component" value="Unassembled WGS sequence"/>
</dbReference>
<name>A0A6A6EQ56_9PEZI</name>
<protein>
    <submittedName>
        <fullName evidence="1">Uncharacterized protein</fullName>
    </submittedName>
</protein>
<dbReference type="AlphaFoldDB" id="A0A6A6EQ56"/>
<keyword evidence="2" id="KW-1185">Reference proteome</keyword>
<organism evidence="1 2">
    <name type="scientific">Zopfia rhizophila CBS 207.26</name>
    <dbReference type="NCBI Taxonomy" id="1314779"/>
    <lineage>
        <taxon>Eukaryota</taxon>
        <taxon>Fungi</taxon>
        <taxon>Dikarya</taxon>
        <taxon>Ascomycota</taxon>
        <taxon>Pezizomycotina</taxon>
        <taxon>Dothideomycetes</taxon>
        <taxon>Dothideomycetes incertae sedis</taxon>
        <taxon>Zopfiaceae</taxon>
        <taxon>Zopfia</taxon>
    </lineage>
</organism>
<sequence length="184" mass="20362">MLLILNFRNYRSKASLEYLLFAISYPSSPKSPKSASIYIQTASKFSALNGFLFFCATMQLPTYVLEEVLRNGWDAAVEVNAVGGLGALWVDNERDGEGAGTGRTWLENMGCVEGMTTLWMLIQSSLLQGRRRTWTVSVELAVGGWGLEWGGGRSKWLKGSKVFAFRISADAVPFGVVDLRHIRV</sequence>
<evidence type="ECO:0000313" key="2">
    <source>
        <dbReference type="Proteomes" id="UP000800200"/>
    </source>
</evidence>
<reference evidence="1" key="1">
    <citation type="journal article" date="2020" name="Stud. Mycol.">
        <title>101 Dothideomycetes genomes: a test case for predicting lifestyles and emergence of pathogens.</title>
        <authorList>
            <person name="Haridas S."/>
            <person name="Albert R."/>
            <person name="Binder M."/>
            <person name="Bloem J."/>
            <person name="Labutti K."/>
            <person name="Salamov A."/>
            <person name="Andreopoulos B."/>
            <person name="Baker S."/>
            <person name="Barry K."/>
            <person name="Bills G."/>
            <person name="Bluhm B."/>
            <person name="Cannon C."/>
            <person name="Castanera R."/>
            <person name="Culley D."/>
            <person name="Daum C."/>
            <person name="Ezra D."/>
            <person name="Gonzalez J."/>
            <person name="Henrissat B."/>
            <person name="Kuo A."/>
            <person name="Liang C."/>
            <person name="Lipzen A."/>
            <person name="Lutzoni F."/>
            <person name="Magnuson J."/>
            <person name="Mondo S."/>
            <person name="Nolan M."/>
            <person name="Ohm R."/>
            <person name="Pangilinan J."/>
            <person name="Park H.-J."/>
            <person name="Ramirez L."/>
            <person name="Alfaro M."/>
            <person name="Sun H."/>
            <person name="Tritt A."/>
            <person name="Yoshinaga Y."/>
            <person name="Zwiers L.-H."/>
            <person name="Turgeon B."/>
            <person name="Goodwin S."/>
            <person name="Spatafora J."/>
            <person name="Crous P."/>
            <person name="Grigoriev I."/>
        </authorList>
    </citation>
    <scope>NUCLEOTIDE SEQUENCE</scope>
    <source>
        <strain evidence="1">CBS 207.26</strain>
    </source>
</reference>
<proteinExistence type="predicted"/>
<dbReference type="EMBL" id="ML994612">
    <property type="protein sequence ID" value="KAF2194317.1"/>
    <property type="molecule type" value="Genomic_DNA"/>
</dbReference>
<gene>
    <name evidence="1" type="ORF">K469DRAFT_709830</name>
</gene>
<evidence type="ECO:0000313" key="1">
    <source>
        <dbReference type="EMBL" id="KAF2194317.1"/>
    </source>
</evidence>
<accession>A0A6A6EQ56</accession>